<dbReference type="Gene3D" id="3.30.710.10">
    <property type="entry name" value="Potassium Channel Kv1.1, Chain A"/>
    <property type="match status" value="1"/>
</dbReference>
<dbReference type="Pfam" id="PF01466">
    <property type="entry name" value="Skp1"/>
    <property type="match status" value="1"/>
</dbReference>
<evidence type="ECO:0000313" key="3">
    <source>
        <dbReference type="Proteomes" id="UP000054047"/>
    </source>
</evidence>
<name>A0A0C2G9R7_9BILA</name>
<feature type="domain" description="SKP1 component dimerisation" evidence="1">
    <location>
        <begin position="23"/>
        <end position="57"/>
    </location>
</feature>
<keyword evidence="3" id="KW-1185">Reference proteome</keyword>
<gene>
    <name evidence="2" type="ORF">ANCDUO_16168</name>
</gene>
<reference evidence="2 3" key="1">
    <citation type="submission" date="2013-12" db="EMBL/GenBank/DDBJ databases">
        <title>Draft genome of the parsitic nematode Ancylostoma duodenale.</title>
        <authorList>
            <person name="Mitreva M."/>
        </authorList>
    </citation>
    <scope>NUCLEOTIDE SEQUENCE [LARGE SCALE GENOMIC DNA]</scope>
    <source>
        <strain evidence="2 3">Zhejiang</strain>
    </source>
</reference>
<sequence length="67" mass="7920">MNVFLKLADYFECPNLMRRVSSEINKLLIGKTPLEICKAFNIESDFTQPQKQQMKQEGLWYFNTTTK</sequence>
<accession>A0A0C2G9R7</accession>
<proteinExistence type="predicted"/>
<dbReference type="GO" id="GO:0006511">
    <property type="term" value="P:ubiquitin-dependent protein catabolic process"/>
    <property type="evidence" value="ECO:0007669"/>
    <property type="project" value="InterPro"/>
</dbReference>
<dbReference type="InterPro" id="IPR011333">
    <property type="entry name" value="SKP1/BTB/POZ_sf"/>
</dbReference>
<dbReference type="InterPro" id="IPR016072">
    <property type="entry name" value="Skp1_comp_dimer"/>
</dbReference>
<dbReference type="OrthoDB" id="5788270at2759"/>
<dbReference type="Proteomes" id="UP000054047">
    <property type="component" value="Unassembled WGS sequence"/>
</dbReference>
<dbReference type="InterPro" id="IPR036296">
    <property type="entry name" value="SKP1-like_dim_sf"/>
</dbReference>
<dbReference type="AlphaFoldDB" id="A0A0C2G9R7"/>
<dbReference type="EMBL" id="KN740592">
    <property type="protein sequence ID" value="KIH53696.1"/>
    <property type="molecule type" value="Genomic_DNA"/>
</dbReference>
<protein>
    <submittedName>
        <fullName evidence="2">Skp1 family, dimerization domain protein</fullName>
    </submittedName>
</protein>
<dbReference type="SUPFAM" id="SSF81382">
    <property type="entry name" value="Skp1 dimerisation domain-like"/>
    <property type="match status" value="1"/>
</dbReference>
<evidence type="ECO:0000313" key="2">
    <source>
        <dbReference type="EMBL" id="KIH53696.1"/>
    </source>
</evidence>
<organism evidence="2 3">
    <name type="scientific">Ancylostoma duodenale</name>
    <dbReference type="NCBI Taxonomy" id="51022"/>
    <lineage>
        <taxon>Eukaryota</taxon>
        <taxon>Metazoa</taxon>
        <taxon>Ecdysozoa</taxon>
        <taxon>Nematoda</taxon>
        <taxon>Chromadorea</taxon>
        <taxon>Rhabditida</taxon>
        <taxon>Rhabditina</taxon>
        <taxon>Rhabditomorpha</taxon>
        <taxon>Strongyloidea</taxon>
        <taxon>Ancylostomatidae</taxon>
        <taxon>Ancylostomatinae</taxon>
        <taxon>Ancylostoma</taxon>
    </lineage>
</organism>
<evidence type="ECO:0000259" key="1">
    <source>
        <dbReference type="Pfam" id="PF01466"/>
    </source>
</evidence>